<keyword evidence="5" id="KW-1185">Reference proteome</keyword>
<evidence type="ECO:0008006" key="6">
    <source>
        <dbReference type="Google" id="ProtNLM"/>
    </source>
</evidence>
<dbReference type="PANTHER" id="PTHR40621:SF6">
    <property type="entry name" value="AP-1-LIKE TRANSCRIPTION FACTOR YAP1-RELATED"/>
    <property type="match status" value="1"/>
</dbReference>
<accession>A0AAD5X6V6</accession>
<dbReference type="GO" id="GO:0001228">
    <property type="term" value="F:DNA-binding transcription activator activity, RNA polymerase II-specific"/>
    <property type="evidence" value="ECO:0007669"/>
    <property type="project" value="TreeGrafter"/>
</dbReference>
<dbReference type="InterPro" id="IPR046347">
    <property type="entry name" value="bZIP_sf"/>
</dbReference>
<reference evidence="4" key="1">
    <citation type="submission" date="2020-05" db="EMBL/GenBank/DDBJ databases">
        <title>Phylogenomic resolution of chytrid fungi.</title>
        <authorList>
            <person name="Stajich J.E."/>
            <person name="Amses K."/>
            <person name="Simmons R."/>
            <person name="Seto K."/>
            <person name="Myers J."/>
            <person name="Bonds A."/>
            <person name="Quandt C.A."/>
            <person name="Barry K."/>
            <person name="Liu P."/>
            <person name="Grigoriev I."/>
            <person name="Longcore J.E."/>
            <person name="James T.Y."/>
        </authorList>
    </citation>
    <scope>NUCLEOTIDE SEQUENCE</scope>
    <source>
        <strain evidence="4">JEL0513</strain>
    </source>
</reference>
<comment type="caution">
    <text evidence="4">The sequence shown here is derived from an EMBL/GenBank/DDBJ whole genome shotgun (WGS) entry which is preliminary data.</text>
</comment>
<evidence type="ECO:0000313" key="5">
    <source>
        <dbReference type="Proteomes" id="UP001211907"/>
    </source>
</evidence>
<feature type="region of interest" description="Disordered" evidence="3">
    <location>
        <begin position="108"/>
        <end position="134"/>
    </location>
</feature>
<keyword evidence="2" id="KW-0539">Nucleus</keyword>
<comment type="subcellular location">
    <subcellularLocation>
        <location evidence="1">Nucleus</location>
    </subcellularLocation>
</comment>
<dbReference type="AlphaFoldDB" id="A0AAD5X6V6"/>
<dbReference type="PANTHER" id="PTHR40621">
    <property type="entry name" value="TRANSCRIPTION FACTOR KAPC-RELATED"/>
    <property type="match status" value="1"/>
</dbReference>
<gene>
    <name evidence="4" type="ORF">HK100_007525</name>
</gene>
<dbReference type="Proteomes" id="UP001211907">
    <property type="component" value="Unassembled WGS sequence"/>
</dbReference>
<proteinExistence type="predicted"/>
<evidence type="ECO:0000256" key="2">
    <source>
        <dbReference type="ARBA" id="ARBA00023242"/>
    </source>
</evidence>
<evidence type="ECO:0000256" key="3">
    <source>
        <dbReference type="SAM" id="MobiDB-lite"/>
    </source>
</evidence>
<feature type="region of interest" description="Disordered" evidence="3">
    <location>
        <begin position="45"/>
        <end position="68"/>
    </location>
</feature>
<evidence type="ECO:0000256" key="1">
    <source>
        <dbReference type="ARBA" id="ARBA00004123"/>
    </source>
</evidence>
<dbReference type="GO" id="GO:0000976">
    <property type="term" value="F:transcription cis-regulatory region binding"/>
    <property type="evidence" value="ECO:0007669"/>
    <property type="project" value="InterPro"/>
</dbReference>
<dbReference type="CDD" id="cd14688">
    <property type="entry name" value="bZIP_YAP"/>
    <property type="match status" value="1"/>
</dbReference>
<dbReference type="SUPFAM" id="SSF57959">
    <property type="entry name" value="Leucine zipper domain"/>
    <property type="match status" value="1"/>
</dbReference>
<dbReference type="EMBL" id="JADGJH010003551">
    <property type="protein sequence ID" value="KAJ3090184.1"/>
    <property type="molecule type" value="Genomic_DNA"/>
</dbReference>
<organism evidence="4 5">
    <name type="scientific">Physocladia obscura</name>
    <dbReference type="NCBI Taxonomy" id="109957"/>
    <lineage>
        <taxon>Eukaryota</taxon>
        <taxon>Fungi</taxon>
        <taxon>Fungi incertae sedis</taxon>
        <taxon>Chytridiomycota</taxon>
        <taxon>Chytridiomycota incertae sedis</taxon>
        <taxon>Chytridiomycetes</taxon>
        <taxon>Chytridiales</taxon>
        <taxon>Chytriomycetaceae</taxon>
        <taxon>Physocladia</taxon>
    </lineage>
</organism>
<name>A0AAD5X6V6_9FUNG</name>
<dbReference type="InterPro" id="IPR050936">
    <property type="entry name" value="AP-1-like"/>
</dbReference>
<evidence type="ECO:0000313" key="4">
    <source>
        <dbReference type="EMBL" id="KAJ3090184.1"/>
    </source>
</evidence>
<feature type="non-terminal residue" evidence="4">
    <location>
        <position position="1"/>
    </location>
</feature>
<protein>
    <recommendedName>
        <fullName evidence="6">BZIP domain-containing protein</fullName>
    </recommendedName>
</protein>
<sequence length="192" mass="21378">MFMSTNQRFGMPKDKYQLTSITDEHSGDFMSPTSDLTLTGTVMAGSGVNKSRAGRKPKDTLPSNSRDLKNLQAQRAFRERKQAYIKSLEEEVVELRARLNIPQSYVKEPREISHSPEPVVSTAGASMSQEQQQLQEQQQRAILMDQSMLIESLNSRILALEAENSMMRLSSVAVDFKSSFPVNGVGFATSGE</sequence>
<dbReference type="GO" id="GO:0090575">
    <property type="term" value="C:RNA polymerase II transcription regulator complex"/>
    <property type="evidence" value="ECO:0007669"/>
    <property type="project" value="TreeGrafter"/>
</dbReference>
<dbReference type="Gene3D" id="1.20.5.170">
    <property type="match status" value="1"/>
</dbReference>